<accession>A0A385D5P1</accession>
<dbReference type="EMBL" id="CP031742">
    <property type="protein sequence ID" value="AXQ53688.1"/>
    <property type="molecule type" value="Genomic_DNA"/>
</dbReference>
<sequence>MADPSARHGVPLPRPPATAFRIVLALVCAVWTAVLSVAGASAPAASHGPEAAPAPSAVPERALPAPRAVHTPAWVRAHAPARERADGYTAGDTELAPAAPPDPGKAQFLTLAAAPSGGPERAPAPGRLLDRPRQERAPPGAVPGPWSARGPPFARSS</sequence>
<keyword evidence="2" id="KW-1133">Transmembrane helix</keyword>
<gene>
    <name evidence="3" type="ORF">D0C37_03100</name>
</gene>
<keyword evidence="2" id="KW-0812">Transmembrane</keyword>
<dbReference type="RefSeq" id="WP_117348636.1">
    <property type="nucleotide sequence ID" value="NZ_CP031742.1"/>
</dbReference>
<evidence type="ECO:0000256" key="2">
    <source>
        <dbReference type="SAM" id="Phobius"/>
    </source>
</evidence>
<dbReference type="GeneID" id="300113206"/>
<name>A0A385D5P1_9ACTN</name>
<proteinExistence type="predicted"/>
<feature type="region of interest" description="Disordered" evidence="1">
    <location>
        <begin position="43"/>
        <end position="63"/>
    </location>
</feature>
<protein>
    <submittedName>
        <fullName evidence="3">Uncharacterized protein</fullName>
    </submittedName>
</protein>
<evidence type="ECO:0000256" key="1">
    <source>
        <dbReference type="SAM" id="MobiDB-lite"/>
    </source>
</evidence>
<reference evidence="3 4" key="1">
    <citation type="submission" date="2018-08" db="EMBL/GenBank/DDBJ databases">
        <authorList>
            <person name="Ferrada E.E."/>
            <person name="Latorre B.A."/>
        </authorList>
    </citation>
    <scope>NUCLEOTIDE SEQUENCE [LARGE SCALE GENOMIC DNA]</scope>
    <source>
        <strain evidence="3 4">VK-A60T</strain>
    </source>
</reference>
<dbReference type="AlphaFoldDB" id="A0A385D5P1"/>
<evidence type="ECO:0000313" key="4">
    <source>
        <dbReference type="Proteomes" id="UP000259636"/>
    </source>
</evidence>
<feature type="transmembrane region" description="Helical" evidence="2">
    <location>
        <begin position="20"/>
        <end position="40"/>
    </location>
</feature>
<feature type="region of interest" description="Disordered" evidence="1">
    <location>
        <begin position="78"/>
        <end position="157"/>
    </location>
</feature>
<dbReference type="Proteomes" id="UP000259636">
    <property type="component" value="Chromosome"/>
</dbReference>
<dbReference type="KEGG" id="sky:D0C37_03100"/>
<keyword evidence="2" id="KW-0472">Membrane</keyword>
<feature type="compositionally biased region" description="Low complexity" evidence="1">
    <location>
        <begin position="43"/>
        <end position="62"/>
    </location>
</feature>
<organism evidence="3 4">
    <name type="scientific">Streptomyces koyangensis</name>
    <dbReference type="NCBI Taxonomy" id="188770"/>
    <lineage>
        <taxon>Bacteria</taxon>
        <taxon>Bacillati</taxon>
        <taxon>Actinomycetota</taxon>
        <taxon>Actinomycetes</taxon>
        <taxon>Kitasatosporales</taxon>
        <taxon>Streptomycetaceae</taxon>
        <taxon>Streptomyces</taxon>
        <taxon>Streptomyces aurantiacus group</taxon>
    </lineage>
</organism>
<evidence type="ECO:0000313" key="3">
    <source>
        <dbReference type="EMBL" id="AXQ53688.1"/>
    </source>
</evidence>